<dbReference type="AlphaFoldDB" id="A0A7N9CJ85"/>
<sequence>MMSRHSSQVKLNIITITISRLGLSLSVRLECSGYNHGSLQPRPPGLKQSSCLNLLSSTTTIGSILYFFFFLRPSVALSPRLECCGAISAHCKLWFPGSHHSPASASQEARTTAARHHARLIFCIF</sequence>
<keyword evidence="1" id="KW-1133">Transmembrane helix</keyword>
<reference evidence="2" key="3">
    <citation type="submission" date="2025-09" db="UniProtKB">
        <authorList>
            <consortium name="Ensembl"/>
        </authorList>
    </citation>
    <scope>IDENTIFICATION</scope>
</reference>
<accession>A0A7N9CJ85</accession>
<feature type="transmembrane region" description="Helical" evidence="1">
    <location>
        <begin position="52"/>
        <end position="71"/>
    </location>
</feature>
<name>A0A7N9CJ85_MACFA</name>
<dbReference type="PANTHER" id="PTHR12138:SF162">
    <property type="entry name" value="CHROMOSOME UNDETERMINED SCAFFOLD_275, WHOLE GENOME SHOTGUN SEQUENCE"/>
    <property type="match status" value="1"/>
</dbReference>
<protein>
    <submittedName>
        <fullName evidence="2">Uncharacterized protein</fullName>
    </submittedName>
</protein>
<keyword evidence="3" id="KW-1185">Reference proteome</keyword>
<dbReference type="PANTHER" id="PTHR12138">
    <property type="entry name" value="PRIMATE-EXPANDED PROTEIN FAMILY"/>
    <property type="match status" value="1"/>
</dbReference>
<proteinExistence type="predicted"/>
<evidence type="ECO:0000313" key="2">
    <source>
        <dbReference type="Ensembl" id="ENSMFAP00000051874.1"/>
    </source>
</evidence>
<dbReference type="Proteomes" id="UP000233100">
    <property type="component" value="Chromosome 9"/>
</dbReference>
<organism evidence="2 3">
    <name type="scientific">Macaca fascicularis</name>
    <name type="common">Crab-eating macaque</name>
    <name type="synonym">Cynomolgus monkey</name>
    <dbReference type="NCBI Taxonomy" id="9541"/>
    <lineage>
        <taxon>Eukaryota</taxon>
        <taxon>Metazoa</taxon>
        <taxon>Chordata</taxon>
        <taxon>Craniata</taxon>
        <taxon>Vertebrata</taxon>
        <taxon>Euteleostomi</taxon>
        <taxon>Mammalia</taxon>
        <taxon>Eutheria</taxon>
        <taxon>Euarchontoglires</taxon>
        <taxon>Primates</taxon>
        <taxon>Haplorrhini</taxon>
        <taxon>Catarrhini</taxon>
        <taxon>Cercopithecidae</taxon>
        <taxon>Cercopithecinae</taxon>
        <taxon>Macaca</taxon>
    </lineage>
</organism>
<keyword evidence="1" id="KW-0472">Membrane</keyword>
<reference evidence="2" key="2">
    <citation type="submission" date="2025-08" db="UniProtKB">
        <authorList>
            <consortium name="Ensembl"/>
        </authorList>
    </citation>
    <scope>IDENTIFICATION</scope>
</reference>
<evidence type="ECO:0000313" key="3">
    <source>
        <dbReference type="Proteomes" id="UP000233100"/>
    </source>
</evidence>
<keyword evidence="1" id="KW-0812">Transmembrane</keyword>
<dbReference type="GeneTree" id="ENSGT00940000163505"/>
<dbReference type="Ensembl" id="ENSMFAT00000083663.1">
    <property type="protein sequence ID" value="ENSMFAP00000051874.1"/>
    <property type="gene ID" value="ENSMFAG00000058681.1"/>
</dbReference>
<reference evidence="2 3" key="1">
    <citation type="submission" date="2013-03" db="EMBL/GenBank/DDBJ databases">
        <authorList>
            <person name="Warren W."/>
            <person name="Wilson R.K."/>
        </authorList>
    </citation>
    <scope>NUCLEOTIDE SEQUENCE</scope>
</reference>
<evidence type="ECO:0000256" key="1">
    <source>
        <dbReference type="SAM" id="Phobius"/>
    </source>
</evidence>